<feature type="domain" description="C2H2-type" evidence="14">
    <location>
        <begin position="777"/>
        <end position="804"/>
    </location>
</feature>
<dbReference type="InterPro" id="IPR036236">
    <property type="entry name" value="Znf_C2H2_sf"/>
</dbReference>
<evidence type="ECO:0000256" key="8">
    <source>
        <dbReference type="ARBA" id="ARBA00022737"/>
    </source>
</evidence>
<evidence type="ECO:0000256" key="3">
    <source>
        <dbReference type="ARBA" id="ARBA00007746"/>
    </source>
</evidence>
<dbReference type="EMBL" id="JAPWTJ010000585">
    <property type="protein sequence ID" value="KAJ8977136.1"/>
    <property type="molecule type" value="Genomic_DNA"/>
</dbReference>
<keyword evidence="8" id="KW-0677">Repeat</keyword>
<dbReference type="SUPFAM" id="SSF57667">
    <property type="entry name" value="beta-beta-alpha zinc fingers"/>
    <property type="match status" value="1"/>
</dbReference>
<dbReference type="Gene3D" id="3.30.160.60">
    <property type="entry name" value="Classic Zinc Finger"/>
    <property type="match status" value="8"/>
</dbReference>
<dbReference type="PANTHER" id="PTHR24392">
    <property type="entry name" value="ZINC FINGER PROTEIN"/>
    <property type="match status" value="1"/>
</dbReference>
<evidence type="ECO:0000256" key="11">
    <source>
        <dbReference type="ARBA" id="ARBA00023125"/>
    </source>
</evidence>
<keyword evidence="7" id="KW-0479">Metal-binding</keyword>
<accession>A0ABQ9JG44</accession>
<evidence type="ECO:0000256" key="10">
    <source>
        <dbReference type="ARBA" id="ARBA00022833"/>
    </source>
</evidence>
<keyword evidence="12" id="KW-0539">Nucleus</keyword>
<dbReference type="PROSITE" id="PS50157">
    <property type="entry name" value="ZINC_FINGER_C2H2_2"/>
    <property type="match status" value="5"/>
</dbReference>
<dbReference type="SMART" id="SM00355">
    <property type="entry name" value="ZnF_C2H2"/>
    <property type="match status" value="17"/>
</dbReference>
<keyword evidence="16" id="KW-1185">Reference proteome</keyword>
<feature type="domain" description="C2H2-type" evidence="14">
    <location>
        <begin position="178"/>
        <end position="205"/>
    </location>
</feature>
<keyword evidence="9 13" id="KW-0863">Zinc-finger</keyword>
<comment type="similarity">
    <text evidence="3">Belongs to the hunchback C2H2-type zinc-finger protein family.</text>
</comment>
<evidence type="ECO:0000256" key="1">
    <source>
        <dbReference type="ARBA" id="ARBA00003983"/>
    </source>
</evidence>
<comment type="subcellular location">
    <subcellularLocation>
        <location evidence="2">Nucleus</location>
    </subcellularLocation>
</comment>
<reference evidence="15" key="1">
    <citation type="journal article" date="2023" name="Insect Mol. Biol.">
        <title>Genome sequencing provides insights into the evolution of gene families encoding plant cell wall-degrading enzymes in longhorned beetles.</title>
        <authorList>
            <person name="Shin N.R."/>
            <person name="Okamura Y."/>
            <person name="Kirsch R."/>
            <person name="Pauchet Y."/>
        </authorList>
    </citation>
    <scope>NUCLEOTIDE SEQUENCE</scope>
    <source>
        <strain evidence="15">MMC_N1</strain>
    </source>
</reference>
<organism evidence="15 16">
    <name type="scientific">Molorchus minor</name>
    <dbReference type="NCBI Taxonomy" id="1323400"/>
    <lineage>
        <taxon>Eukaryota</taxon>
        <taxon>Metazoa</taxon>
        <taxon>Ecdysozoa</taxon>
        <taxon>Arthropoda</taxon>
        <taxon>Hexapoda</taxon>
        <taxon>Insecta</taxon>
        <taxon>Pterygota</taxon>
        <taxon>Neoptera</taxon>
        <taxon>Endopterygota</taxon>
        <taxon>Coleoptera</taxon>
        <taxon>Polyphaga</taxon>
        <taxon>Cucujiformia</taxon>
        <taxon>Chrysomeloidea</taxon>
        <taxon>Cerambycidae</taxon>
        <taxon>Lamiinae</taxon>
        <taxon>Monochamini</taxon>
        <taxon>Molorchus</taxon>
    </lineage>
</organism>
<feature type="domain" description="C2H2-type" evidence="14">
    <location>
        <begin position="905"/>
        <end position="932"/>
    </location>
</feature>
<dbReference type="PANTHER" id="PTHR24392:SF49">
    <property type="entry name" value="PROTEIN HUNCHBACK"/>
    <property type="match status" value="1"/>
</dbReference>
<evidence type="ECO:0000256" key="9">
    <source>
        <dbReference type="ARBA" id="ARBA00022771"/>
    </source>
</evidence>
<sequence>MDIVQPAACNTCADLLVNYFKFSSTCASVEEKINKYCEQQGTNSNGLINFNKVVKFSCEDALRCAIAFEKIIIKQNVSNDDDSDFQEIGIEEHDLKEKVAVGLPNKCEHAPEMTMYNCCECEFKTKYLRSLKKHSLVHKDASEVTMYKCCQCEFETKHLKSLKKHSLVHKDTSEVTIYKCSNCKFKTKHKAYLKTHTLVHKDSSEVTMYKCCKCDYKTKYQANLKIHNIVHKNASEVTFYKCFKCEYKTKYKFRLNRHSLVHKDASEMTMYECDKCTFKTKYQKDLTRHDLVHKDASEVTMYKCGKCMFKTKYQTDLTRHGLVHKDASEVTMYKCSKCEYKTKNQKYLKTHSLVHKDASEWKKKINKYCEQEGTNSKGFVNLKDVVEFSCEEALYQETIIKETLSNEDDTDSEIGIEIEEHDVKNKIIRCDFKTKSQSNLDRHSLVHKNASEVTSNFNLKQTNVEKHDPKDKVTVDLPNKHEHSLEVAMHQCEKCKFKTRHKSSLIRHFLVHNHNVDIETYKCETCGFTTKCKEIFKSCGSDLIKCHFCDFETKHNNFIEAHLENHRDTSGLYKCGRCDFKTNYQSHLNRHSLVHKNDSDVTMYKCCKCEFKTKYQYALTRHGLVHKDASEEISIAQPVVCINCVEQSMTYLKFVSTCASVEEKISQYCKQKGGSSDGFVNINDVVYFSCGEAVITSKEVIIKQTLSKDNPGFKATDIKIEEHEIKRSKRKAILKRHRLVHSSEMSKCNIQRFEAGQDDFKKADLQKDKQTLNVKMYQCGRCDYKTKYQSSLKQHGLVHKDASELTMYKCCKCEFKTKHQSYPQDTHFNSQGCFRDASEVTMYECGRCEYKSKSQEYFKRHSLVHKNASEVKMYKCCDCEYETKYQSTLKQHGLLHKDASEVTMYECDKCKYKCKRKGDLKSHFRTHKLRKRQMKSRVDKGVK</sequence>
<dbReference type="PROSITE" id="PS00028">
    <property type="entry name" value="ZINC_FINGER_C2H2_1"/>
    <property type="match status" value="1"/>
</dbReference>
<evidence type="ECO:0000256" key="6">
    <source>
        <dbReference type="ARBA" id="ARBA00022492"/>
    </source>
</evidence>
<keyword evidence="10" id="KW-0862">Zinc</keyword>
<proteinExistence type="inferred from homology"/>
<feature type="domain" description="C2H2-type" evidence="14">
    <location>
        <begin position="573"/>
        <end position="600"/>
    </location>
</feature>
<dbReference type="InterPro" id="IPR013087">
    <property type="entry name" value="Znf_C2H2_type"/>
</dbReference>
<keyword evidence="6" id="KW-0302">Gap protein</keyword>
<evidence type="ECO:0000256" key="5">
    <source>
        <dbReference type="ARBA" id="ARBA00022473"/>
    </source>
</evidence>
<keyword evidence="5" id="KW-0217">Developmental protein</keyword>
<comment type="function">
    <text evidence="1">Gap class segmentation protein that controls development of head structures.</text>
</comment>
<gene>
    <name evidence="15" type="ORF">NQ317_011672</name>
</gene>
<feature type="domain" description="C2H2-type" evidence="14">
    <location>
        <begin position="333"/>
        <end position="360"/>
    </location>
</feature>
<comment type="caution">
    <text evidence="15">The sequence shown here is derived from an EMBL/GenBank/DDBJ whole genome shotgun (WGS) entry which is preliminary data.</text>
</comment>
<protein>
    <recommendedName>
        <fullName evidence="4">Protein hunchback</fullName>
    </recommendedName>
</protein>
<dbReference type="Proteomes" id="UP001162164">
    <property type="component" value="Unassembled WGS sequence"/>
</dbReference>
<evidence type="ECO:0000256" key="4">
    <source>
        <dbReference type="ARBA" id="ARBA00013638"/>
    </source>
</evidence>
<keyword evidence="11" id="KW-0238">DNA-binding</keyword>
<evidence type="ECO:0000259" key="14">
    <source>
        <dbReference type="PROSITE" id="PS50157"/>
    </source>
</evidence>
<evidence type="ECO:0000256" key="12">
    <source>
        <dbReference type="ARBA" id="ARBA00023242"/>
    </source>
</evidence>
<evidence type="ECO:0000256" key="7">
    <source>
        <dbReference type="ARBA" id="ARBA00022723"/>
    </source>
</evidence>
<evidence type="ECO:0000313" key="16">
    <source>
        <dbReference type="Proteomes" id="UP001162164"/>
    </source>
</evidence>
<evidence type="ECO:0000256" key="13">
    <source>
        <dbReference type="PROSITE-ProRule" id="PRU00042"/>
    </source>
</evidence>
<name>A0ABQ9JG44_9CUCU</name>
<evidence type="ECO:0000313" key="15">
    <source>
        <dbReference type="EMBL" id="KAJ8977136.1"/>
    </source>
</evidence>
<evidence type="ECO:0000256" key="2">
    <source>
        <dbReference type="ARBA" id="ARBA00004123"/>
    </source>
</evidence>